<evidence type="ECO:0000313" key="2">
    <source>
        <dbReference type="EMBL" id="GFQ69292.1"/>
    </source>
</evidence>
<keyword evidence="3" id="KW-1185">Reference proteome</keyword>
<gene>
    <name evidence="2" type="ORF">TNCT_672981</name>
</gene>
<reference evidence="2" key="1">
    <citation type="submission" date="2020-07" db="EMBL/GenBank/DDBJ databases">
        <title>Multicomponent nature underlies the extraordinary mechanical properties of spider dragline silk.</title>
        <authorList>
            <person name="Kono N."/>
            <person name="Nakamura H."/>
            <person name="Mori M."/>
            <person name="Yoshida Y."/>
            <person name="Ohtoshi R."/>
            <person name="Malay A.D."/>
            <person name="Moran D.A.P."/>
            <person name="Tomita M."/>
            <person name="Numata K."/>
            <person name="Arakawa K."/>
        </authorList>
    </citation>
    <scope>NUCLEOTIDE SEQUENCE</scope>
</reference>
<comment type="caution">
    <text evidence="2">The sequence shown here is derived from an EMBL/GenBank/DDBJ whole genome shotgun (WGS) entry which is preliminary data.</text>
</comment>
<dbReference type="Proteomes" id="UP000887116">
    <property type="component" value="Unassembled WGS sequence"/>
</dbReference>
<protein>
    <submittedName>
        <fullName evidence="2">Uncharacterized protein</fullName>
    </submittedName>
</protein>
<accession>A0A8X6F3N1</accession>
<proteinExistence type="predicted"/>
<name>A0A8X6F3N1_TRICU</name>
<evidence type="ECO:0000313" key="3">
    <source>
        <dbReference type="Proteomes" id="UP000887116"/>
    </source>
</evidence>
<feature type="region of interest" description="Disordered" evidence="1">
    <location>
        <begin position="1"/>
        <end position="42"/>
    </location>
</feature>
<dbReference type="EMBL" id="BMAO01020706">
    <property type="protein sequence ID" value="GFQ69292.1"/>
    <property type="molecule type" value="Genomic_DNA"/>
</dbReference>
<feature type="compositionally biased region" description="Basic and acidic residues" evidence="1">
    <location>
        <begin position="14"/>
        <end position="27"/>
    </location>
</feature>
<evidence type="ECO:0000256" key="1">
    <source>
        <dbReference type="SAM" id="MobiDB-lite"/>
    </source>
</evidence>
<dbReference type="AlphaFoldDB" id="A0A8X6F3N1"/>
<sequence length="96" mass="10831">MASLPTVENAGAERTLRKGVEMKKEGGSDQTRYGKRMPNRPIDRRTSLREKIYERREGVMSLGWPRFNVITRIEEATASLSLSGSISKDSSFKRIG</sequence>
<organism evidence="2 3">
    <name type="scientific">Trichonephila clavata</name>
    <name type="common">Joro spider</name>
    <name type="synonym">Nephila clavata</name>
    <dbReference type="NCBI Taxonomy" id="2740835"/>
    <lineage>
        <taxon>Eukaryota</taxon>
        <taxon>Metazoa</taxon>
        <taxon>Ecdysozoa</taxon>
        <taxon>Arthropoda</taxon>
        <taxon>Chelicerata</taxon>
        <taxon>Arachnida</taxon>
        <taxon>Araneae</taxon>
        <taxon>Araneomorphae</taxon>
        <taxon>Entelegynae</taxon>
        <taxon>Araneoidea</taxon>
        <taxon>Nephilidae</taxon>
        <taxon>Trichonephila</taxon>
    </lineage>
</organism>